<name>A0A5J5F6C3_9PEZI</name>
<gene>
    <name evidence="3" type="ORF">FN846DRAFT_903924</name>
</gene>
<feature type="compositionally biased region" description="Basic and acidic residues" evidence="1">
    <location>
        <begin position="289"/>
        <end position="302"/>
    </location>
</feature>
<feature type="transmembrane region" description="Helical" evidence="2">
    <location>
        <begin position="577"/>
        <end position="595"/>
    </location>
</feature>
<evidence type="ECO:0000256" key="2">
    <source>
        <dbReference type="SAM" id="Phobius"/>
    </source>
</evidence>
<dbReference type="Proteomes" id="UP000326924">
    <property type="component" value="Unassembled WGS sequence"/>
</dbReference>
<feature type="region of interest" description="Disordered" evidence="1">
    <location>
        <begin position="240"/>
        <end position="302"/>
    </location>
</feature>
<feature type="transmembrane region" description="Helical" evidence="2">
    <location>
        <begin position="542"/>
        <end position="571"/>
    </location>
</feature>
<evidence type="ECO:0000313" key="3">
    <source>
        <dbReference type="EMBL" id="KAA8912042.1"/>
    </source>
</evidence>
<sequence>MEAPPSSGARPFGAFSPCPTFIKFTPHGKVATPDDSNEHYTKPPLPDPKGPFVSKNRVSVSTINHSYDPPSSPQPTTDPHSSISENGVRSSPAATCYELPGSCEIQSDRFDNNSMEKLRRTSTTDPPDHVTAASVDSKQTATPLGPSREGSIPLCNETKNDIRLAGPRMLLNPRLATARFQEAGPDESPTPFRPLLSGGHSGAAAMDFADIDIGDETLELLGREDYLPAAKELFNIEANTKNPTNFNPASRATVQQSQPLKPVREVQRPPALKRPSVSPGQAPTSRPGFVERKASKSPDERVVRFSESPPEIIGHSLPVTPPRKVENVPIMELPTPAVIQYFNINLAQWSPSLTRMFGRPGRTPMPVRNNSDFGRVEEVTDDRTVPDTPRPQPPPLGGFRGMPGSMISAAHGDFFTPLKSPLSRPSQVEPTVEINVTQNGPFTFPTAKQEVKQIQHDRLEQLNVGMVVRWLIVGICYMRFLQDPSILYACELILLLIGLNSVWFTVKTHVLRVCAVIHRFAAEGFHNFVSGTILNFCLIFKLVFLLSLTIILSPAFWAVTIAVLLCLALLYSEQVLYLFYSLFCTGLVFCLVKAIRAYEIEHNRLMETTGSEVVW</sequence>
<feature type="compositionally biased region" description="Polar residues" evidence="1">
    <location>
        <begin position="56"/>
        <end position="65"/>
    </location>
</feature>
<keyword evidence="2" id="KW-0812">Transmembrane</keyword>
<keyword evidence="2" id="KW-1133">Transmembrane helix</keyword>
<feature type="compositionally biased region" description="Polar residues" evidence="1">
    <location>
        <begin position="240"/>
        <end position="259"/>
    </location>
</feature>
<feature type="compositionally biased region" description="Polar residues" evidence="1">
    <location>
        <begin position="83"/>
        <end position="93"/>
    </location>
</feature>
<organism evidence="3 4">
    <name type="scientific">Sphaerosporella brunnea</name>
    <dbReference type="NCBI Taxonomy" id="1250544"/>
    <lineage>
        <taxon>Eukaryota</taxon>
        <taxon>Fungi</taxon>
        <taxon>Dikarya</taxon>
        <taxon>Ascomycota</taxon>
        <taxon>Pezizomycotina</taxon>
        <taxon>Pezizomycetes</taxon>
        <taxon>Pezizales</taxon>
        <taxon>Pyronemataceae</taxon>
        <taxon>Sphaerosporella</taxon>
    </lineage>
</organism>
<feature type="compositionally biased region" description="Low complexity" evidence="1">
    <location>
        <begin position="66"/>
        <end position="82"/>
    </location>
</feature>
<feature type="compositionally biased region" description="Basic and acidic residues" evidence="1">
    <location>
        <begin position="374"/>
        <end position="385"/>
    </location>
</feature>
<dbReference type="InParanoid" id="A0A5J5F6C3"/>
<keyword evidence="2" id="KW-0472">Membrane</keyword>
<protein>
    <submittedName>
        <fullName evidence="3">Uncharacterized protein</fullName>
    </submittedName>
</protein>
<dbReference type="EMBL" id="VXIS01000029">
    <property type="protein sequence ID" value="KAA8912042.1"/>
    <property type="molecule type" value="Genomic_DNA"/>
</dbReference>
<feature type="region of interest" description="Disordered" evidence="1">
    <location>
        <begin position="361"/>
        <end position="397"/>
    </location>
</feature>
<reference evidence="3 4" key="1">
    <citation type="submission" date="2019-09" db="EMBL/GenBank/DDBJ databases">
        <title>Draft genome of the ectomycorrhizal ascomycete Sphaerosporella brunnea.</title>
        <authorList>
            <consortium name="DOE Joint Genome Institute"/>
            <person name="Benucci G.M."/>
            <person name="Marozzi G."/>
            <person name="Antonielli L."/>
            <person name="Sanchez S."/>
            <person name="Marco P."/>
            <person name="Wang X."/>
            <person name="Falini L.B."/>
            <person name="Barry K."/>
            <person name="Haridas S."/>
            <person name="Lipzen A."/>
            <person name="Labutti K."/>
            <person name="Grigoriev I.V."/>
            <person name="Murat C."/>
            <person name="Martin F."/>
            <person name="Albertini E."/>
            <person name="Donnini D."/>
            <person name="Bonito G."/>
        </authorList>
    </citation>
    <scope>NUCLEOTIDE SEQUENCE [LARGE SCALE GENOMIC DNA]</scope>
    <source>
        <strain evidence="3 4">Sb_GMNB300</strain>
    </source>
</reference>
<accession>A0A5J5F6C3</accession>
<feature type="transmembrane region" description="Helical" evidence="2">
    <location>
        <begin position="486"/>
        <end position="506"/>
    </location>
</feature>
<proteinExistence type="predicted"/>
<keyword evidence="4" id="KW-1185">Reference proteome</keyword>
<feature type="compositionally biased region" description="Basic and acidic residues" evidence="1">
    <location>
        <begin position="106"/>
        <end position="119"/>
    </location>
</feature>
<dbReference type="AlphaFoldDB" id="A0A5J5F6C3"/>
<feature type="region of interest" description="Disordered" evidence="1">
    <location>
        <begin position="24"/>
        <end position="154"/>
    </location>
</feature>
<evidence type="ECO:0000256" key="1">
    <source>
        <dbReference type="SAM" id="MobiDB-lite"/>
    </source>
</evidence>
<comment type="caution">
    <text evidence="3">The sequence shown here is derived from an EMBL/GenBank/DDBJ whole genome shotgun (WGS) entry which is preliminary data.</text>
</comment>
<evidence type="ECO:0000313" key="4">
    <source>
        <dbReference type="Proteomes" id="UP000326924"/>
    </source>
</evidence>